<accession>A0A8J8T5S0</accession>
<keyword evidence="1" id="KW-0479">Metal-binding</keyword>
<dbReference type="Proteomes" id="UP000785679">
    <property type="component" value="Unassembled WGS sequence"/>
</dbReference>
<keyword evidence="2 4" id="KW-0863">Zinc-finger</keyword>
<proteinExistence type="predicted"/>
<keyword evidence="3" id="KW-0862">Zinc</keyword>
<evidence type="ECO:0000256" key="2">
    <source>
        <dbReference type="ARBA" id="ARBA00022771"/>
    </source>
</evidence>
<gene>
    <name evidence="6" type="ORF">FGO68_gene7316</name>
</gene>
<evidence type="ECO:0000313" key="7">
    <source>
        <dbReference type="Proteomes" id="UP000785679"/>
    </source>
</evidence>
<dbReference type="PROSITE" id="PS50865">
    <property type="entry name" value="ZF_MYND_2"/>
    <property type="match status" value="1"/>
</dbReference>
<organism evidence="6 7">
    <name type="scientific">Halteria grandinella</name>
    <dbReference type="NCBI Taxonomy" id="5974"/>
    <lineage>
        <taxon>Eukaryota</taxon>
        <taxon>Sar</taxon>
        <taxon>Alveolata</taxon>
        <taxon>Ciliophora</taxon>
        <taxon>Intramacronucleata</taxon>
        <taxon>Spirotrichea</taxon>
        <taxon>Stichotrichia</taxon>
        <taxon>Sporadotrichida</taxon>
        <taxon>Halteriidae</taxon>
        <taxon>Halteria</taxon>
    </lineage>
</organism>
<feature type="domain" description="MYND-type" evidence="5">
    <location>
        <begin position="7"/>
        <end position="45"/>
    </location>
</feature>
<dbReference type="SUPFAM" id="SSF144232">
    <property type="entry name" value="HIT/MYND zinc finger-like"/>
    <property type="match status" value="1"/>
</dbReference>
<sequence length="338" mass="39327">MEAFKSCQVCQKQIPNIKLCSACKSAYYCSRDCQKVDYPSHKFQCKKKIEDQSKPKTDSPSFNMINDLFGNMQKQNSIISQEEWNELMHGLLKSSKERMERITGTQISTTSMFNQRKNQKTFGTKRKNLQLILIREVKLDTVNEGKFLLVQSTSESVKFNSIMFVGSDINKDCMRFAFYNTSYNYVPLNTWMLIREPMYKLANDGFNIIRVDKEDEIEFINNSIFQDAIKIAKQQDLHTCLIGNISQTSVSFLLLAPYKILDGATIYYEHSDDQWVKGVAKTCSYKYRDTWGRERISQQYVTVNFEKGDPLLLELKRFFQATPGDFIKLWIPESIDVT</sequence>
<name>A0A8J8T5S0_HALGN</name>
<evidence type="ECO:0000256" key="3">
    <source>
        <dbReference type="ARBA" id="ARBA00022833"/>
    </source>
</evidence>
<evidence type="ECO:0000256" key="4">
    <source>
        <dbReference type="PROSITE-ProRule" id="PRU00134"/>
    </source>
</evidence>
<comment type="caution">
    <text evidence="6">The sequence shown here is derived from an EMBL/GenBank/DDBJ whole genome shotgun (WGS) entry which is preliminary data.</text>
</comment>
<reference evidence="6" key="1">
    <citation type="submission" date="2019-06" db="EMBL/GenBank/DDBJ databases">
        <authorList>
            <person name="Zheng W."/>
        </authorList>
    </citation>
    <scope>NUCLEOTIDE SEQUENCE</scope>
    <source>
        <strain evidence="6">QDHG01</strain>
    </source>
</reference>
<dbReference type="Pfam" id="PF01753">
    <property type="entry name" value="zf-MYND"/>
    <property type="match status" value="1"/>
</dbReference>
<evidence type="ECO:0000313" key="6">
    <source>
        <dbReference type="EMBL" id="TNV82760.1"/>
    </source>
</evidence>
<keyword evidence="7" id="KW-1185">Reference proteome</keyword>
<dbReference type="OrthoDB" id="432970at2759"/>
<dbReference type="InterPro" id="IPR002893">
    <property type="entry name" value="Znf_MYND"/>
</dbReference>
<dbReference type="PROSITE" id="PS01360">
    <property type="entry name" value="ZF_MYND_1"/>
    <property type="match status" value="1"/>
</dbReference>
<evidence type="ECO:0000259" key="5">
    <source>
        <dbReference type="PROSITE" id="PS50865"/>
    </source>
</evidence>
<evidence type="ECO:0000256" key="1">
    <source>
        <dbReference type="ARBA" id="ARBA00022723"/>
    </source>
</evidence>
<protein>
    <recommendedName>
        <fullName evidence="5">MYND-type domain-containing protein</fullName>
    </recommendedName>
</protein>
<dbReference type="EMBL" id="RRYP01004576">
    <property type="protein sequence ID" value="TNV82760.1"/>
    <property type="molecule type" value="Genomic_DNA"/>
</dbReference>
<dbReference type="Gene3D" id="6.10.140.2220">
    <property type="match status" value="1"/>
</dbReference>
<dbReference type="AlphaFoldDB" id="A0A8J8T5S0"/>
<dbReference type="GO" id="GO:0008270">
    <property type="term" value="F:zinc ion binding"/>
    <property type="evidence" value="ECO:0007669"/>
    <property type="project" value="UniProtKB-KW"/>
</dbReference>